<keyword evidence="2" id="KW-1185">Reference proteome</keyword>
<reference evidence="1 2" key="1">
    <citation type="submission" date="2024-04" db="EMBL/GenBank/DDBJ databases">
        <title>New Clade of Flavobacterium.</title>
        <authorList>
            <person name="Matos L."/>
            <person name="Proenca D.N."/>
            <person name="Fransisco R.M."/>
            <person name="Chung A.P."/>
            <person name="Maccario L."/>
            <person name="Sorensen S.J."/>
            <person name="Morais P.V."/>
        </authorList>
    </citation>
    <scope>NUCLEOTIDE SEQUENCE [LARGE SCALE GENOMIC DNA]</scope>
    <source>
        <strain evidence="1 2">FZUC8N2.13</strain>
    </source>
</reference>
<proteinExistence type="predicted"/>
<dbReference type="RefSeq" id="WP_373406294.1">
    <property type="nucleotide sequence ID" value="NZ_JBCFQL010000007.1"/>
</dbReference>
<evidence type="ECO:0000313" key="1">
    <source>
        <dbReference type="EMBL" id="MFA9191304.1"/>
    </source>
</evidence>
<evidence type="ECO:0000313" key="2">
    <source>
        <dbReference type="Proteomes" id="UP001574169"/>
    </source>
</evidence>
<protein>
    <submittedName>
        <fullName evidence="1">Uncharacterized protein</fullName>
    </submittedName>
</protein>
<comment type="caution">
    <text evidence="1">The sequence shown here is derived from an EMBL/GenBank/DDBJ whole genome shotgun (WGS) entry which is preliminary data.</text>
</comment>
<sequence>MAKAIFKINYHPPPANAGGNSRENAKSIGLGFSPFETNNTTQIGFSQNISQSFFNPKK</sequence>
<dbReference type="EMBL" id="JBCFQL010000007">
    <property type="protein sequence ID" value="MFA9191304.1"/>
    <property type="molecule type" value="Genomic_DNA"/>
</dbReference>
<name>A0ABV4TB41_9FLAO</name>
<organism evidence="1 2">
    <name type="scientific">Flavobacterium zubiriense</name>
    <dbReference type="NCBI Taxonomy" id="3138075"/>
    <lineage>
        <taxon>Bacteria</taxon>
        <taxon>Pseudomonadati</taxon>
        <taxon>Bacteroidota</taxon>
        <taxon>Flavobacteriia</taxon>
        <taxon>Flavobacteriales</taxon>
        <taxon>Flavobacteriaceae</taxon>
        <taxon>Flavobacterium</taxon>
    </lineage>
</organism>
<dbReference type="Proteomes" id="UP001574169">
    <property type="component" value="Unassembled WGS sequence"/>
</dbReference>
<accession>A0ABV4TB41</accession>
<gene>
    <name evidence="1" type="ORF">AAGV28_07970</name>
</gene>